<protein>
    <recommendedName>
        <fullName evidence="6 8">Large ribosomal subunit protein uL24</fullName>
    </recommendedName>
</protein>
<dbReference type="InterPro" id="IPR005825">
    <property type="entry name" value="Ribosomal_uL24_CS"/>
</dbReference>
<dbReference type="NCBIfam" id="TIGR01079">
    <property type="entry name" value="rplX_bact"/>
    <property type="match status" value="1"/>
</dbReference>
<dbReference type="GO" id="GO:0005840">
    <property type="term" value="C:ribosome"/>
    <property type="evidence" value="ECO:0007669"/>
    <property type="project" value="UniProtKB-KW"/>
</dbReference>
<dbReference type="Pfam" id="PF00467">
    <property type="entry name" value="KOW"/>
    <property type="match status" value="1"/>
</dbReference>
<dbReference type="Gene3D" id="2.30.30.30">
    <property type="match status" value="1"/>
</dbReference>
<gene>
    <name evidence="8" type="primary">rplX</name>
    <name evidence="11" type="ORF">JBKA6_0806</name>
</gene>
<comment type="function">
    <text evidence="7 8">One of the proteins that surrounds the polypeptide exit tunnel on the outside of the subunit.</text>
</comment>
<dbReference type="GO" id="GO:0003735">
    <property type="term" value="F:structural constituent of ribosome"/>
    <property type="evidence" value="ECO:0007669"/>
    <property type="project" value="InterPro"/>
</dbReference>
<evidence type="ECO:0000259" key="10">
    <source>
        <dbReference type="SMART" id="SM00739"/>
    </source>
</evidence>
<reference evidence="11 12" key="1">
    <citation type="submission" date="2014-03" db="EMBL/GenBank/DDBJ databases">
        <title>complete genome sequence of Flavobacteriaceae bacterium JBKA-6.</title>
        <authorList>
            <person name="Takano T."/>
            <person name="Nakamura Y."/>
            <person name="Takuma S."/>
            <person name="Yasuike M."/>
            <person name="Matsuyama T."/>
            <person name="Sakai T."/>
            <person name="Fujiwara A."/>
            <person name="Kimoto K."/>
            <person name="Fukuda Y."/>
            <person name="Kondo H."/>
            <person name="Hirono I."/>
            <person name="Nakayasu C."/>
        </authorList>
    </citation>
    <scope>NUCLEOTIDE SEQUENCE [LARGE SCALE GENOMIC DNA]</scope>
    <source>
        <strain evidence="11 12">JBKA-6</strain>
    </source>
</reference>
<evidence type="ECO:0000256" key="7">
    <source>
        <dbReference type="ARBA" id="ARBA00058688"/>
    </source>
</evidence>
<dbReference type="InterPro" id="IPR008991">
    <property type="entry name" value="Translation_prot_SH3-like_sf"/>
</dbReference>
<keyword evidence="4 8" id="KW-0689">Ribosomal protein</keyword>
<proteinExistence type="inferred from homology"/>
<dbReference type="InterPro" id="IPR003256">
    <property type="entry name" value="Ribosomal_uL24"/>
</dbReference>
<keyword evidence="12" id="KW-1185">Reference proteome</keyword>
<dbReference type="PROSITE" id="PS01108">
    <property type="entry name" value="RIBOSOMAL_L24"/>
    <property type="match status" value="1"/>
</dbReference>
<dbReference type="GO" id="GO:1990904">
    <property type="term" value="C:ribonucleoprotein complex"/>
    <property type="evidence" value="ECO:0007669"/>
    <property type="project" value="UniProtKB-KW"/>
</dbReference>
<dbReference type="GO" id="GO:0006412">
    <property type="term" value="P:translation"/>
    <property type="evidence" value="ECO:0007669"/>
    <property type="project" value="UniProtKB-UniRule"/>
</dbReference>
<dbReference type="KEGG" id="ise:JBKA6_0806"/>
<dbReference type="Proteomes" id="UP000243197">
    <property type="component" value="Chromosome"/>
</dbReference>
<dbReference type="SMART" id="SM00739">
    <property type="entry name" value="KOW"/>
    <property type="match status" value="1"/>
</dbReference>
<evidence type="ECO:0000256" key="3">
    <source>
        <dbReference type="ARBA" id="ARBA00022884"/>
    </source>
</evidence>
<dbReference type="GO" id="GO:0019843">
    <property type="term" value="F:rRNA binding"/>
    <property type="evidence" value="ECO:0007669"/>
    <property type="project" value="UniProtKB-UniRule"/>
</dbReference>
<dbReference type="OrthoDB" id="9807419at2"/>
<dbReference type="EMBL" id="AP014564">
    <property type="protein sequence ID" value="BAV94819.1"/>
    <property type="molecule type" value="Genomic_DNA"/>
</dbReference>
<dbReference type="InterPro" id="IPR057264">
    <property type="entry name" value="Ribosomal_uL24_C"/>
</dbReference>
<sequence>MKKIKIKKGDTVEVISGSSKGKRGVVKSVLYGKDRVVVDNVNLVSKHLKPTSNNPQGKIDKLESPIHISNVSLLDPKSDKPTRVGYRFDGENKIRYSKKSGEAI</sequence>
<dbReference type="InterPro" id="IPR005824">
    <property type="entry name" value="KOW"/>
</dbReference>
<dbReference type="FunFam" id="2.30.30.30:FF:000004">
    <property type="entry name" value="50S ribosomal protein L24"/>
    <property type="match status" value="1"/>
</dbReference>
<evidence type="ECO:0000256" key="6">
    <source>
        <dbReference type="ARBA" id="ARBA00035206"/>
    </source>
</evidence>
<evidence type="ECO:0000313" key="11">
    <source>
        <dbReference type="EMBL" id="BAV94819.1"/>
    </source>
</evidence>
<comment type="function">
    <text evidence="8">One of two assembly initiator proteins, it binds directly to the 5'-end of the 23S rRNA, where it nucleates assembly of the 50S subunit.</text>
</comment>
<keyword evidence="5 8" id="KW-0687">Ribonucleoprotein</keyword>
<dbReference type="InterPro" id="IPR014722">
    <property type="entry name" value="Rib_uL2_dom2"/>
</dbReference>
<name>A0A1J1EA63_9FLAO</name>
<dbReference type="PANTHER" id="PTHR12903">
    <property type="entry name" value="MITOCHONDRIAL RIBOSOMAL PROTEIN L24"/>
    <property type="match status" value="1"/>
</dbReference>
<dbReference type="AlphaFoldDB" id="A0A1J1EA63"/>
<evidence type="ECO:0000313" key="12">
    <source>
        <dbReference type="Proteomes" id="UP000243197"/>
    </source>
</evidence>
<dbReference type="RefSeq" id="WP_096686108.1">
    <property type="nucleotide sequence ID" value="NZ_AP014564.1"/>
</dbReference>
<dbReference type="Pfam" id="PF17136">
    <property type="entry name" value="ribosomal_L24"/>
    <property type="match status" value="1"/>
</dbReference>
<keyword evidence="3 8" id="KW-0694">RNA-binding</keyword>
<organism evidence="11 12">
    <name type="scientific">Ichthyobacterium seriolicida</name>
    <dbReference type="NCBI Taxonomy" id="242600"/>
    <lineage>
        <taxon>Bacteria</taxon>
        <taxon>Pseudomonadati</taxon>
        <taxon>Bacteroidota</taxon>
        <taxon>Flavobacteriia</taxon>
        <taxon>Flavobacteriales</taxon>
        <taxon>Ichthyobacteriaceae</taxon>
        <taxon>Ichthyobacterium</taxon>
    </lineage>
</organism>
<dbReference type="CDD" id="cd06089">
    <property type="entry name" value="KOW_RPL26"/>
    <property type="match status" value="1"/>
</dbReference>
<evidence type="ECO:0000256" key="1">
    <source>
        <dbReference type="ARBA" id="ARBA00010618"/>
    </source>
</evidence>
<evidence type="ECO:0000256" key="9">
    <source>
        <dbReference type="RuleBase" id="RU003477"/>
    </source>
</evidence>
<dbReference type="HAMAP" id="MF_01326_B">
    <property type="entry name" value="Ribosomal_uL24_B"/>
    <property type="match status" value="1"/>
</dbReference>
<dbReference type="SUPFAM" id="SSF50104">
    <property type="entry name" value="Translation proteins SH3-like domain"/>
    <property type="match status" value="1"/>
</dbReference>
<dbReference type="InterPro" id="IPR041988">
    <property type="entry name" value="Ribosomal_uL24_KOW"/>
</dbReference>
<evidence type="ECO:0000256" key="5">
    <source>
        <dbReference type="ARBA" id="ARBA00023274"/>
    </source>
</evidence>
<keyword evidence="2 8" id="KW-0699">rRNA-binding</keyword>
<evidence type="ECO:0000256" key="2">
    <source>
        <dbReference type="ARBA" id="ARBA00022730"/>
    </source>
</evidence>
<accession>A0A1J1EA63</accession>
<evidence type="ECO:0000256" key="8">
    <source>
        <dbReference type="HAMAP-Rule" id="MF_01326"/>
    </source>
</evidence>
<feature type="domain" description="KOW" evidence="10">
    <location>
        <begin position="5"/>
        <end position="32"/>
    </location>
</feature>
<comment type="similarity">
    <text evidence="1 8 9">Belongs to the universal ribosomal protein uL24 family.</text>
</comment>
<evidence type="ECO:0000256" key="4">
    <source>
        <dbReference type="ARBA" id="ARBA00022980"/>
    </source>
</evidence>
<comment type="subunit">
    <text evidence="8">Part of the 50S ribosomal subunit.</text>
</comment>